<keyword evidence="7" id="KW-0408">Iron</keyword>
<keyword evidence="6 11" id="KW-0812">Transmembrane</keyword>
<dbReference type="InterPro" id="IPR039426">
    <property type="entry name" value="TonB-dep_rcpt-like"/>
</dbReference>
<dbReference type="RefSeq" id="WP_058029324.1">
    <property type="nucleotide sequence ID" value="NZ_CP013187.1"/>
</dbReference>
<dbReference type="InterPro" id="IPR012910">
    <property type="entry name" value="Plug_dom"/>
</dbReference>
<dbReference type="Gene3D" id="2.40.170.20">
    <property type="entry name" value="TonB-dependent receptor, beta-barrel domain"/>
    <property type="match status" value="1"/>
</dbReference>
<dbReference type="KEGG" id="pphe:PP2015_1081"/>
<dbReference type="PANTHER" id="PTHR30069:SF41">
    <property type="entry name" value="HEME_HEMOPEXIN UTILIZATION PROTEIN C"/>
    <property type="match status" value="1"/>
</dbReference>
<dbReference type="SMART" id="SM00965">
    <property type="entry name" value="STN"/>
    <property type="match status" value="1"/>
</dbReference>
<dbReference type="SUPFAM" id="SSF56935">
    <property type="entry name" value="Porins"/>
    <property type="match status" value="1"/>
</dbReference>
<dbReference type="Proteomes" id="UP000061457">
    <property type="component" value="Chromosome I"/>
</dbReference>
<evidence type="ECO:0000256" key="12">
    <source>
        <dbReference type="RuleBase" id="RU003357"/>
    </source>
</evidence>
<organism evidence="15 16">
    <name type="scientific">Pseudoalteromonas phenolica</name>
    <dbReference type="NCBI Taxonomy" id="161398"/>
    <lineage>
        <taxon>Bacteria</taxon>
        <taxon>Pseudomonadati</taxon>
        <taxon>Pseudomonadota</taxon>
        <taxon>Gammaproteobacteria</taxon>
        <taxon>Alteromonadales</taxon>
        <taxon>Pseudoalteromonadaceae</taxon>
        <taxon>Pseudoalteromonas</taxon>
    </lineage>
</organism>
<name>A0A0S2JZU5_9GAMM</name>
<evidence type="ECO:0000256" key="8">
    <source>
        <dbReference type="ARBA" id="ARBA00023077"/>
    </source>
</evidence>
<dbReference type="InterPro" id="IPR011662">
    <property type="entry name" value="Secretin/TonB_short_N"/>
</dbReference>
<evidence type="ECO:0000313" key="15">
    <source>
        <dbReference type="EMBL" id="ALO41597.1"/>
    </source>
</evidence>
<dbReference type="GO" id="GO:0044718">
    <property type="term" value="P:siderophore transmembrane transport"/>
    <property type="evidence" value="ECO:0007669"/>
    <property type="project" value="TreeGrafter"/>
</dbReference>
<keyword evidence="5" id="KW-0406">Ion transport</keyword>
<evidence type="ECO:0000313" key="16">
    <source>
        <dbReference type="Proteomes" id="UP000061457"/>
    </source>
</evidence>
<dbReference type="OrthoDB" id="6046653at2"/>
<keyword evidence="5" id="KW-0410">Iron transport</keyword>
<evidence type="ECO:0000256" key="3">
    <source>
        <dbReference type="ARBA" id="ARBA00022448"/>
    </source>
</evidence>
<reference evidence="15 16" key="1">
    <citation type="submission" date="2015-11" db="EMBL/GenBank/DDBJ databases">
        <authorList>
            <person name="Zhang Y."/>
            <person name="Guo Z."/>
        </authorList>
    </citation>
    <scope>NUCLEOTIDE SEQUENCE [LARGE SCALE GENOMIC DNA]</scope>
    <source>
        <strain evidence="15 16">KCTC 12086</strain>
    </source>
</reference>
<dbReference type="EMBL" id="CP013187">
    <property type="protein sequence ID" value="ALO41597.1"/>
    <property type="molecule type" value="Genomic_DNA"/>
</dbReference>
<comment type="subcellular location">
    <subcellularLocation>
        <location evidence="1 11">Cell outer membrane</location>
        <topology evidence="1 11">Multi-pass membrane protein</topology>
    </subcellularLocation>
</comment>
<accession>A0A0S2JZU5</accession>
<evidence type="ECO:0000256" key="2">
    <source>
        <dbReference type="ARBA" id="ARBA00009810"/>
    </source>
</evidence>
<dbReference type="GO" id="GO:0015344">
    <property type="term" value="F:siderophore uptake transmembrane transporter activity"/>
    <property type="evidence" value="ECO:0007669"/>
    <property type="project" value="TreeGrafter"/>
</dbReference>
<dbReference type="AlphaFoldDB" id="A0A0S2JZU5"/>
<evidence type="ECO:0000256" key="7">
    <source>
        <dbReference type="ARBA" id="ARBA00023004"/>
    </source>
</evidence>
<dbReference type="Gene3D" id="2.170.130.10">
    <property type="entry name" value="TonB-dependent receptor, plug domain"/>
    <property type="match status" value="1"/>
</dbReference>
<evidence type="ECO:0000256" key="10">
    <source>
        <dbReference type="ARBA" id="ARBA00023237"/>
    </source>
</evidence>
<dbReference type="PATRIC" id="fig|161398.10.peg.1101"/>
<dbReference type="InterPro" id="IPR037066">
    <property type="entry name" value="Plug_dom_sf"/>
</dbReference>
<comment type="similarity">
    <text evidence="2 11 12">Belongs to the TonB-dependent receptor family.</text>
</comment>
<keyword evidence="3 11" id="KW-0813">Transport</keyword>
<keyword evidence="16" id="KW-1185">Reference proteome</keyword>
<evidence type="ECO:0000259" key="14">
    <source>
        <dbReference type="SMART" id="SM00965"/>
    </source>
</evidence>
<dbReference type="PROSITE" id="PS52016">
    <property type="entry name" value="TONB_DEPENDENT_REC_3"/>
    <property type="match status" value="1"/>
</dbReference>
<evidence type="ECO:0000256" key="6">
    <source>
        <dbReference type="ARBA" id="ARBA00022692"/>
    </source>
</evidence>
<dbReference type="Gene3D" id="3.55.50.30">
    <property type="match status" value="1"/>
</dbReference>
<feature type="chain" id="PRO_5006600951" description="Secretin/TonB short N-terminal domain-containing protein" evidence="13">
    <location>
        <begin position="29"/>
        <end position="915"/>
    </location>
</feature>
<evidence type="ECO:0000256" key="9">
    <source>
        <dbReference type="ARBA" id="ARBA00023136"/>
    </source>
</evidence>
<dbReference type="Pfam" id="PF00593">
    <property type="entry name" value="TonB_dep_Rec_b-barrel"/>
    <property type="match status" value="1"/>
</dbReference>
<proteinExistence type="inferred from homology"/>
<keyword evidence="8 12" id="KW-0798">TonB box</keyword>
<evidence type="ECO:0000256" key="5">
    <source>
        <dbReference type="ARBA" id="ARBA00022496"/>
    </source>
</evidence>
<dbReference type="InterPro" id="IPR000531">
    <property type="entry name" value="Beta-barrel_TonB"/>
</dbReference>
<keyword evidence="13" id="KW-0732">Signal</keyword>
<feature type="domain" description="Secretin/TonB short N-terminal" evidence="14">
    <location>
        <begin position="57"/>
        <end position="107"/>
    </location>
</feature>
<evidence type="ECO:0000256" key="11">
    <source>
        <dbReference type="PROSITE-ProRule" id="PRU01360"/>
    </source>
</evidence>
<sequence>MRTRAVFNTQLTPLAFALGLGLSLPSAAQDQISVYEFNLSTQPLSHTLTQVAKTASMNLIADANLLNGLQAPALQGEISLDQALELTLKNSNLTARIIDNNIIIKATVRAHSSSKTRARHSSFIPDGSNKVQDDIEVIEVKGDKLNMHREQIARTKGLSNSDIFSSFSGIEANNLRNEAGALDIGIRGVQGEGRVPIFIDGSLQSTHTNRGYMGTSDRTYIDSNLISKVNIEKGASAKASPFSSGAIGGMVSIRTLDTKDILKSDEKLGALVKISTHNNNKMPNVPEGFGIQNYYEVSNHNDTLDFNGGSFTIATAYEKNNLKAVLAYSKKEVGNYFAGKNGFEDFVEVHHRSMLVPPKDANGNPLDVPLSEYVIEEGVILRPPPVNKNGEVVNTSFESDSYLAKLTYEFTDEQSLEVNTRFHKQKAGEMLASYWYKQRAGDTKYWKETNENGEEEWLSEDIPDGVETMPQWEPGSAHVNSTSALYRFVPSDNPSIDLSVNLWHTSARLHQYNSLGSNLGQNAGQYFHRVRNKRHGVSALNSTSLAVESTPITLTYGLSWQSETLSPHKDWKDNFKQDWHSDDFNLKPTSRHGEQTKRAIFANAQLDLSPVELAFNINHHDSVNRDYLVDNTLKFDGKTDLTIQAKYHLLDNTAIKAKYSKAYRMPNLYETTVSGEVFSYSNEYPITPEKTNSYDVGFESKFTNLITNGDKLILSGEYFYTNIENMLATGFLPKADKPAWDLKLTFINYDKFELPGTEFGIHYQSDVFYSKLSYTKYSSVTMCSELMAQAAEVDTCNSTGFAGSLTPLRVPPKKSYIAIFGTKLFNDAIDTGFTYKKHSEKHHPGGFLSGTGVTALEYIPAGYQLDFYLDYTFSDDITGNIAITNLTDQYKVSTGSIVAMPEPGQTISIGLEFKL</sequence>
<evidence type="ECO:0000256" key="4">
    <source>
        <dbReference type="ARBA" id="ARBA00022452"/>
    </source>
</evidence>
<evidence type="ECO:0000256" key="1">
    <source>
        <dbReference type="ARBA" id="ARBA00004571"/>
    </source>
</evidence>
<dbReference type="Pfam" id="PF07660">
    <property type="entry name" value="STN"/>
    <property type="match status" value="1"/>
</dbReference>
<keyword evidence="4 11" id="KW-1134">Transmembrane beta strand</keyword>
<gene>
    <name evidence="15" type="ORF">PP2015_1081</name>
</gene>
<keyword evidence="9 11" id="KW-0472">Membrane</keyword>
<keyword evidence="10 11" id="KW-0998">Cell outer membrane</keyword>
<dbReference type="InterPro" id="IPR036942">
    <property type="entry name" value="Beta-barrel_TonB_sf"/>
</dbReference>
<dbReference type="PANTHER" id="PTHR30069">
    <property type="entry name" value="TONB-DEPENDENT OUTER MEMBRANE RECEPTOR"/>
    <property type="match status" value="1"/>
</dbReference>
<dbReference type="Pfam" id="PF07715">
    <property type="entry name" value="Plug"/>
    <property type="match status" value="1"/>
</dbReference>
<protein>
    <recommendedName>
        <fullName evidence="14">Secretin/TonB short N-terminal domain-containing protein</fullName>
    </recommendedName>
</protein>
<dbReference type="GO" id="GO:0009279">
    <property type="term" value="C:cell outer membrane"/>
    <property type="evidence" value="ECO:0007669"/>
    <property type="project" value="UniProtKB-SubCell"/>
</dbReference>
<dbReference type="STRING" id="161398.PP2015_1081"/>
<feature type="signal peptide" evidence="13">
    <location>
        <begin position="1"/>
        <end position="28"/>
    </location>
</feature>
<evidence type="ECO:0000256" key="13">
    <source>
        <dbReference type="SAM" id="SignalP"/>
    </source>
</evidence>